<keyword evidence="1" id="KW-0472">Membrane</keyword>
<keyword evidence="1" id="KW-1133">Transmembrane helix</keyword>
<proteinExistence type="predicted"/>
<organism evidence="2 3">
    <name type="scientific">Methylorubrum extorquens</name>
    <name type="common">Methylobacterium dichloromethanicum</name>
    <name type="synonym">Methylobacterium extorquens</name>
    <dbReference type="NCBI Taxonomy" id="408"/>
    <lineage>
        <taxon>Bacteria</taxon>
        <taxon>Pseudomonadati</taxon>
        <taxon>Pseudomonadota</taxon>
        <taxon>Alphaproteobacteria</taxon>
        <taxon>Hyphomicrobiales</taxon>
        <taxon>Methylobacteriaceae</taxon>
        <taxon>Methylorubrum</taxon>
    </lineage>
</organism>
<sequence>MLVASMGVVRAMKRGSKFVLLGAGFTILVILALFGGPWLALWHASKPSPASLPPLAEGLPPSFQEADQAFSARILSKFPVGSPEANLIQTLKAQGFQRRDNGKVRGSSFLQQALPCKLMWDIDWSANEGGEITHIEARYHGVCL</sequence>
<keyword evidence="1" id="KW-0812">Transmembrane</keyword>
<accession>A0A2N9AR52</accession>
<gene>
    <name evidence="2" type="ORF">TK0001_3170</name>
</gene>
<name>A0A2N9AR52_METEX</name>
<reference evidence="3" key="1">
    <citation type="submission" date="2017-10" db="EMBL/GenBank/DDBJ databases">
        <authorList>
            <person name="Regsiter A."/>
            <person name="William W."/>
        </authorList>
    </citation>
    <scope>NUCLEOTIDE SEQUENCE [LARGE SCALE GENOMIC DNA]</scope>
</reference>
<dbReference type="EMBL" id="LT962688">
    <property type="protein sequence ID" value="SOR29772.1"/>
    <property type="molecule type" value="Genomic_DNA"/>
</dbReference>
<feature type="transmembrane region" description="Helical" evidence="1">
    <location>
        <begin position="18"/>
        <end position="42"/>
    </location>
</feature>
<evidence type="ECO:0000313" key="2">
    <source>
        <dbReference type="EMBL" id="SOR29772.1"/>
    </source>
</evidence>
<dbReference type="Proteomes" id="UP000233769">
    <property type="component" value="Chromosome tk0001"/>
</dbReference>
<evidence type="ECO:0000256" key="1">
    <source>
        <dbReference type="SAM" id="Phobius"/>
    </source>
</evidence>
<evidence type="ECO:0000313" key="3">
    <source>
        <dbReference type="Proteomes" id="UP000233769"/>
    </source>
</evidence>
<protein>
    <submittedName>
        <fullName evidence="2">Uncharacterized protein</fullName>
    </submittedName>
</protein>
<dbReference type="AlphaFoldDB" id="A0A2N9AR52"/>